<evidence type="ECO:0008006" key="3">
    <source>
        <dbReference type="Google" id="ProtNLM"/>
    </source>
</evidence>
<comment type="caution">
    <text evidence="1">The sequence shown here is derived from an EMBL/GenBank/DDBJ whole genome shotgun (WGS) entry which is preliminary data.</text>
</comment>
<dbReference type="PATRIC" id="fig|1339352.3.peg.3156"/>
<dbReference type="EMBL" id="JNHM01000081">
    <property type="protein sequence ID" value="KDS48489.1"/>
    <property type="molecule type" value="Genomic_DNA"/>
</dbReference>
<evidence type="ECO:0000313" key="2">
    <source>
        <dbReference type="Proteomes" id="UP000027661"/>
    </source>
</evidence>
<dbReference type="AlphaFoldDB" id="A0A069S9K1"/>
<reference evidence="1 2" key="1">
    <citation type="submission" date="2014-04" db="EMBL/GenBank/DDBJ databases">
        <authorList>
            <person name="Sears C."/>
            <person name="Carroll K."/>
            <person name="Sack B.R."/>
            <person name="Qadri F."/>
            <person name="Myers L.L."/>
            <person name="Chung G.-T."/>
            <person name="Escheverria P."/>
            <person name="Fraser C.M."/>
            <person name="Sadzewicz L."/>
            <person name="Shefchek K.A."/>
            <person name="Tallon L."/>
            <person name="Das S.P."/>
            <person name="Daugherty S."/>
            <person name="Mongodin E.F."/>
        </authorList>
    </citation>
    <scope>NUCLEOTIDE SEQUENCE [LARGE SCALE GENOMIC DNA]</scope>
    <source>
        <strain evidence="1 2">3975 RP4</strain>
    </source>
</reference>
<dbReference type="GeneID" id="93446555"/>
<name>A0A069S9K1_PHOVU</name>
<dbReference type="InterPro" id="IPR025342">
    <property type="entry name" value="DUF4248"/>
</dbReference>
<organism evidence="1 2">
    <name type="scientific">Phocaeicola vulgatus str. 3975 RP4</name>
    <dbReference type="NCBI Taxonomy" id="1339352"/>
    <lineage>
        <taxon>Bacteria</taxon>
        <taxon>Pseudomonadati</taxon>
        <taxon>Bacteroidota</taxon>
        <taxon>Bacteroidia</taxon>
        <taxon>Bacteroidales</taxon>
        <taxon>Bacteroidaceae</taxon>
        <taxon>Phocaeicola</taxon>
    </lineage>
</organism>
<sequence>MNQEEKAFIIRAYDKAELAELYSPGRTAAAALQTLYRWMRRNMLLQEELNEAGYNKFRHSFLKHEVAIIVRHLGEP</sequence>
<evidence type="ECO:0000313" key="1">
    <source>
        <dbReference type="EMBL" id="KDS48489.1"/>
    </source>
</evidence>
<protein>
    <recommendedName>
        <fullName evidence="3">DUF4248 domain-containing protein</fullName>
    </recommendedName>
</protein>
<dbReference type="Proteomes" id="UP000027661">
    <property type="component" value="Unassembled WGS sequence"/>
</dbReference>
<accession>A0A069S9K1</accession>
<proteinExistence type="predicted"/>
<dbReference type="RefSeq" id="WP_005843735.1">
    <property type="nucleotide sequence ID" value="NZ_JNHM01000081.1"/>
</dbReference>
<gene>
    <name evidence="1" type="ORF">M099_3322</name>
</gene>
<dbReference type="Pfam" id="PF14053">
    <property type="entry name" value="DUF4248"/>
    <property type="match status" value="1"/>
</dbReference>